<evidence type="ECO:0000256" key="1">
    <source>
        <dbReference type="ARBA" id="ARBA00004141"/>
    </source>
</evidence>
<gene>
    <name evidence="8" type="ORF">ACFQ33_13970</name>
</gene>
<feature type="domain" description="EamA" evidence="7">
    <location>
        <begin position="5"/>
        <end position="135"/>
    </location>
</feature>
<evidence type="ECO:0000256" key="2">
    <source>
        <dbReference type="ARBA" id="ARBA00007362"/>
    </source>
</evidence>
<comment type="similarity">
    <text evidence="2">Belongs to the EamA transporter family.</text>
</comment>
<comment type="caution">
    <text evidence="8">The sequence shown here is derived from an EMBL/GenBank/DDBJ whole genome shotgun (WGS) entry which is preliminary data.</text>
</comment>
<evidence type="ECO:0000256" key="4">
    <source>
        <dbReference type="ARBA" id="ARBA00022989"/>
    </source>
</evidence>
<evidence type="ECO:0000256" key="6">
    <source>
        <dbReference type="SAM" id="Phobius"/>
    </source>
</evidence>
<feature type="transmembrane region" description="Helical" evidence="6">
    <location>
        <begin position="6"/>
        <end position="25"/>
    </location>
</feature>
<dbReference type="PANTHER" id="PTHR32322:SF2">
    <property type="entry name" value="EAMA DOMAIN-CONTAINING PROTEIN"/>
    <property type="match status" value="1"/>
</dbReference>
<keyword evidence="5 6" id="KW-0472">Membrane</keyword>
<feature type="transmembrane region" description="Helical" evidence="6">
    <location>
        <begin position="157"/>
        <end position="174"/>
    </location>
</feature>
<dbReference type="InterPro" id="IPR050638">
    <property type="entry name" value="AA-Vitamin_Transporters"/>
</dbReference>
<organism evidence="8 9">
    <name type="scientific">Mycoplana ramosa</name>
    <name type="common">Mycoplana bullata</name>
    <dbReference type="NCBI Taxonomy" id="40837"/>
    <lineage>
        <taxon>Bacteria</taxon>
        <taxon>Pseudomonadati</taxon>
        <taxon>Pseudomonadota</taxon>
        <taxon>Alphaproteobacteria</taxon>
        <taxon>Hyphomicrobiales</taxon>
        <taxon>Rhizobiaceae</taxon>
        <taxon>Mycoplana</taxon>
    </lineage>
</organism>
<feature type="transmembrane region" description="Helical" evidence="6">
    <location>
        <begin position="194"/>
        <end position="215"/>
    </location>
</feature>
<feature type="transmembrane region" description="Helical" evidence="6">
    <location>
        <begin position="68"/>
        <end position="88"/>
    </location>
</feature>
<dbReference type="Proteomes" id="UP001597173">
    <property type="component" value="Unassembled WGS sequence"/>
</dbReference>
<name>A0ABW3YYP3_MYCRA</name>
<proteinExistence type="inferred from homology"/>
<feature type="transmembrane region" description="Helical" evidence="6">
    <location>
        <begin position="37"/>
        <end position="56"/>
    </location>
</feature>
<evidence type="ECO:0000259" key="7">
    <source>
        <dbReference type="Pfam" id="PF00892"/>
    </source>
</evidence>
<feature type="transmembrane region" description="Helical" evidence="6">
    <location>
        <begin position="280"/>
        <end position="298"/>
    </location>
</feature>
<dbReference type="PANTHER" id="PTHR32322">
    <property type="entry name" value="INNER MEMBRANE TRANSPORTER"/>
    <property type="match status" value="1"/>
</dbReference>
<keyword evidence="4 6" id="KW-1133">Transmembrane helix</keyword>
<feature type="transmembrane region" description="Helical" evidence="6">
    <location>
        <begin position="119"/>
        <end position="137"/>
    </location>
</feature>
<reference evidence="9" key="1">
    <citation type="journal article" date="2019" name="Int. J. Syst. Evol. Microbiol.">
        <title>The Global Catalogue of Microorganisms (GCM) 10K type strain sequencing project: providing services to taxonomists for standard genome sequencing and annotation.</title>
        <authorList>
            <consortium name="The Broad Institute Genomics Platform"/>
            <consortium name="The Broad Institute Genome Sequencing Center for Infectious Disease"/>
            <person name="Wu L."/>
            <person name="Ma J."/>
        </authorList>
    </citation>
    <scope>NUCLEOTIDE SEQUENCE [LARGE SCALE GENOMIC DNA]</scope>
    <source>
        <strain evidence="9">CCUG 55609</strain>
    </source>
</reference>
<evidence type="ECO:0000313" key="9">
    <source>
        <dbReference type="Proteomes" id="UP001597173"/>
    </source>
</evidence>
<dbReference type="InterPro" id="IPR037185">
    <property type="entry name" value="EmrE-like"/>
</dbReference>
<keyword evidence="3 6" id="KW-0812">Transmembrane</keyword>
<accession>A0ABW3YYP3</accession>
<dbReference type="InterPro" id="IPR000620">
    <property type="entry name" value="EamA_dom"/>
</dbReference>
<dbReference type="EMBL" id="JBHTNF010000008">
    <property type="protein sequence ID" value="MFD1328996.1"/>
    <property type="molecule type" value="Genomic_DNA"/>
</dbReference>
<evidence type="ECO:0000313" key="8">
    <source>
        <dbReference type="EMBL" id="MFD1328996.1"/>
    </source>
</evidence>
<dbReference type="Pfam" id="PF00892">
    <property type="entry name" value="EamA"/>
    <property type="match status" value="2"/>
</dbReference>
<sequence>MYLSELLAIAAAACIALSGMLIGELKGRVPLLVLTRWQMIASFAMTGAASLVTGGWRTIEPWQAGSLALSGLFGIIIASTTYFAAIYIAGARRTALLFSLSAPFAVLFGYLWLGETVTGQQGAGIALVLAGVVLAIGGPKEGKGRDLVAAHSVGGRLALLGIALGVVTAVGQALGSLAARPAMAAGAEPFTAMAIRSGIAAVFFVALSALPIPGLKSATSFTMRTRLIAFGAAFFGIGLGMSLLMAALVNGNVGIVSTLSSLTPVLILPMVWVRTGHAPSASAWGGAILAVAGIALISL</sequence>
<feature type="domain" description="EamA" evidence="7">
    <location>
        <begin position="160"/>
        <end position="298"/>
    </location>
</feature>
<dbReference type="SUPFAM" id="SSF103481">
    <property type="entry name" value="Multidrug resistance efflux transporter EmrE"/>
    <property type="match status" value="2"/>
</dbReference>
<comment type="subcellular location">
    <subcellularLocation>
        <location evidence="1">Membrane</location>
        <topology evidence="1">Multi-pass membrane protein</topology>
    </subcellularLocation>
</comment>
<evidence type="ECO:0000256" key="3">
    <source>
        <dbReference type="ARBA" id="ARBA00022692"/>
    </source>
</evidence>
<keyword evidence="9" id="KW-1185">Reference proteome</keyword>
<protein>
    <submittedName>
        <fullName evidence="8">DMT family transporter</fullName>
    </submittedName>
</protein>
<feature type="transmembrane region" description="Helical" evidence="6">
    <location>
        <begin position="95"/>
        <end position="113"/>
    </location>
</feature>
<evidence type="ECO:0000256" key="5">
    <source>
        <dbReference type="ARBA" id="ARBA00023136"/>
    </source>
</evidence>
<feature type="transmembrane region" description="Helical" evidence="6">
    <location>
        <begin position="255"/>
        <end position="273"/>
    </location>
</feature>
<feature type="transmembrane region" description="Helical" evidence="6">
    <location>
        <begin position="227"/>
        <end position="249"/>
    </location>
</feature>
<dbReference type="RefSeq" id="WP_374836098.1">
    <property type="nucleotide sequence ID" value="NZ_JBHEEW010000002.1"/>
</dbReference>